<gene>
    <name evidence="1" type="ORF">XsacCFBP4641_07055</name>
</gene>
<sequence length="114" mass="12441">MPMAVTYSISLPDPARARGSQPSLSFTAHGADAFAEQLQTALSDPAWFERWRALQPEPDEVDPALGVTDPAARVTGRQDDLRVDLSATTSIPGDILKQRLRLLAGSGWELRDVR</sequence>
<dbReference type="OrthoDB" id="5985451at2"/>
<reference evidence="1 2" key="1">
    <citation type="submission" date="2016-08" db="EMBL/GenBank/DDBJ databases">
        <authorList>
            <person name="Seilhamer J.J."/>
        </authorList>
    </citation>
    <scope>NUCLEOTIDE SEQUENCE [LARGE SCALE GENOMIC DNA]</scope>
    <source>
        <strain evidence="1 2">CFBP4641</strain>
    </source>
</reference>
<evidence type="ECO:0000313" key="1">
    <source>
        <dbReference type="EMBL" id="PPU83501.1"/>
    </source>
</evidence>
<dbReference type="EMBL" id="MDEK01000005">
    <property type="protein sequence ID" value="PPU83501.1"/>
    <property type="molecule type" value="Genomic_DNA"/>
</dbReference>
<organism evidence="1 2">
    <name type="scientific">Xanthomonas sacchari</name>
    <dbReference type="NCBI Taxonomy" id="56458"/>
    <lineage>
        <taxon>Bacteria</taxon>
        <taxon>Pseudomonadati</taxon>
        <taxon>Pseudomonadota</taxon>
        <taxon>Gammaproteobacteria</taxon>
        <taxon>Lysobacterales</taxon>
        <taxon>Lysobacteraceae</taxon>
        <taxon>Xanthomonas</taxon>
    </lineage>
</organism>
<name>A0A2P5Z5W5_9XANT</name>
<dbReference type="STRING" id="56458.SB85_17020"/>
<dbReference type="AlphaFoldDB" id="A0A2P5Z5W5"/>
<protein>
    <submittedName>
        <fullName evidence="1">Uncharacterized protein</fullName>
    </submittedName>
</protein>
<evidence type="ECO:0000313" key="2">
    <source>
        <dbReference type="Proteomes" id="UP000247346"/>
    </source>
</evidence>
<proteinExistence type="predicted"/>
<comment type="caution">
    <text evidence="1">The sequence shown here is derived from an EMBL/GenBank/DDBJ whole genome shotgun (WGS) entry which is preliminary data.</text>
</comment>
<dbReference type="Proteomes" id="UP000247346">
    <property type="component" value="Unassembled WGS sequence"/>
</dbReference>
<accession>A0A2P5Z5W5</accession>